<accession>A0A9W7DF13</accession>
<evidence type="ECO:0000313" key="3">
    <source>
        <dbReference type="Proteomes" id="UP001165063"/>
    </source>
</evidence>
<protein>
    <submittedName>
        <fullName evidence="2">Unnamed protein product</fullName>
    </submittedName>
</protein>
<reference evidence="2" key="1">
    <citation type="submission" date="2023-04" db="EMBL/GenBank/DDBJ databases">
        <title>Ambrosiozyma monospora NBRC 1965.</title>
        <authorList>
            <person name="Ichikawa N."/>
            <person name="Sato H."/>
            <person name="Tonouchi N."/>
        </authorList>
    </citation>
    <scope>NUCLEOTIDE SEQUENCE</scope>
    <source>
        <strain evidence="2">NBRC 1965</strain>
    </source>
</reference>
<dbReference type="EMBL" id="BSXU01000684">
    <property type="protein sequence ID" value="GMG21496.1"/>
    <property type="molecule type" value="Genomic_DNA"/>
</dbReference>
<gene>
    <name evidence="2" type="ORF">Amon01_000203300</name>
</gene>
<comment type="caution">
    <text evidence="2">The sequence shown here is derived from an EMBL/GenBank/DDBJ whole genome shotgun (WGS) entry which is preliminary data.</text>
</comment>
<name>A0A9W7DF13_AMBMO</name>
<organism evidence="2 3">
    <name type="scientific">Ambrosiozyma monospora</name>
    <name type="common">Yeast</name>
    <name type="synonym">Endomycopsis monosporus</name>
    <dbReference type="NCBI Taxonomy" id="43982"/>
    <lineage>
        <taxon>Eukaryota</taxon>
        <taxon>Fungi</taxon>
        <taxon>Dikarya</taxon>
        <taxon>Ascomycota</taxon>
        <taxon>Saccharomycotina</taxon>
        <taxon>Pichiomycetes</taxon>
        <taxon>Pichiales</taxon>
        <taxon>Pichiaceae</taxon>
        <taxon>Ambrosiozyma</taxon>
    </lineage>
</organism>
<feature type="region of interest" description="Disordered" evidence="1">
    <location>
        <begin position="1"/>
        <end position="22"/>
    </location>
</feature>
<evidence type="ECO:0000256" key="1">
    <source>
        <dbReference type="SAM" id="MobiDB-lite"/>
    </source>
</evidence>
<proteinExistence type="predicted"/>
<dbReference type="Proteomes" id="UP001165063">
    <property type="component" value="Unassembled WGS sequence"/>
</dbReference>
<evidence type="ECO:0000313" key="2">
    <source>
        <dbReference type="EMBL" id="GMG21496.1"/>
    </source>
</evidence>
<keyword evidence="3" id="KW-1185">Reference proteome</keyword>
<sequence length="279" mass="32891">MNENSQFFDAQHKRSLDPHPNNIDFDSTGKTRLMIVRDETKAQMKILDSSSGFYSYFNDALRICQNHVERGLVPVNIFAKTISDGYNFMLEYKKTDLRLNATEERLLKVYLEDMVDQDFQLTTCFRDEPVMSVLYDLASYCGFIKRSHNLYGELEYMRLRFSKPEVLEEQMKTILLKSQLSKVSIDEYTILEYVSSRCPECLVSFREFTELRNLKWMTISDYTRALEEYYTMNVSALEYVEEEELRIHQIVYGYPLDGSNAWSSDDVENGRRKFNAFDS</sequence>
<dbReference type="AlphaFoldDB" id="A0A9W7DF13"/>